<dbReference type="PANTHER" id="PTHR21110:SF0">
    <property type="entry name" value="PHOSPHOPENTOMUTASE"/>
    <property type="match status" value="1"/>
</dbReference>
<keyword evidence="3 4" id="KW-0464">Manganese</keyword>
<keyword evidence="4 7" id="KW-0413">Isomerase</keyword>
<feature type="binding site" evidence="4">
    <location>
        <position position="346"/>
    </location>
    <ligand>
        <name>Mn(2+)</name>
        <dbReference type="ChEBI" id="CHEBI:29035"/>
        <label>2</label>
    </ligand>
</feature>
<comment type="catalytic activity">
    <reaction evidence="4">
        <text>alpha-D-ribose 1-phosphate = D-ribose 5-phosphate</text>
        <dbReference type="Rhea" id="RHEA:18793"/>
        <dbReference type="ChEBI" id="CHEBI:57720"/>
        <dbReference type="ChEBI" id="CHEBI:78346"/>
        <dbReference type="EC" id="5.4.2.7"/>
    </reaction>
</comment>
<dbReference type="HAMAP" id="MF_00740">
    <property type="entry name" value="Phosphopentomut"/>
    <property type="match status" value="1"/>
</dbReference>
<dbReference type="Proteomes" id="UP001194273">
    <property type="component" value="Unassembled WGS sequence"/>
</dbReference>
<dbReference type="SUPFAM" id="SSF53649">
    <property type="entry name" value="Alkaline phosphatase-like"/>
    <property type="match status" value="1"/>
</dbReference>
<dbReference type="PIRSF" id="PIRSF001491">
    <property type="entry name" value="Ppentomutase"/>
    <property type="match status" value="1"/>
</dbReference>
<comment type="catalytic activity">
    <reaction evidence="4">
        <text>2-deoxy-alpha-D-ribose 1-phosphate = 2-deoxy-D-ribose 5-phosphate</text>
        <dbReference type="Rhea" id="RHEA:27658"/>
        <dbReference type="ChEBI" id="CHEBI:57259"/>
        <dbReference type="ChEBI" id="CHEBI:62877"/>
        <dbReference type="EC" id="5.4.2.7"/>
    </reaction>
</comment>
<sequence length="399" mass="43557">MRFERVLVIVADSIGVGGAPDAASFSSEGANTLGHVATYFSRSMPSALRIPTLCSLGVGLTRPEGLPDVPRPDAPLGAYGSMRVTSLGNDSLDGHWEMMCLPVRFHVDYFPEGFPDWLLEKIGEVSGRGILCNRPYSGTKVLVDYGERHLETGDLIVYTSGDSVLQIAAHEEVVPVPELYRICEVVRSLVNGPEVTMGRVIARPFVGSSRDSFVRTDNRRDFGLKPTGPTVLTKLSDAGFDVIAVGKTWDLFCGEGFTRAYHNRSNMDGMDHVDEVLSHSWRGLCFCNLVDFDSVYGHRRDVVGDGRALEALDRRLANVMRRLGERDLLVITADHGNDPTYRGTDHTRELVPLLVWSPSMRAGGVSLGARAAASDLGATILENFDLSPMGEGKSFLDLI</sequence>
<feature type="binding site" evidence="4">
    <location>
        <position position="293"/>
    </location>
    <ligand>
        <name>Mn(2+)</name>
        <dbReference type="ChEBI" id="CHEBI:29035"/>
        <label>2</label>
    </ligand>
</feature>
<dbReference type="EC" id="5.4.2.7" evidence="4 5"/>
<evidence type="ECO:0000313" key="7">
    <source>
        <dbReference type="EMBL" id="MBE5023835.1"/>
    </source>
</evidence>
<comment type="cofactor">
    <cofactor evidence="4">
        <name>Mn(2+)</name>
        <dbReference type="ChEBI" id="CHEBI:29035"/>
    </cofactor>
    <text evidence="4">Binds 2 manganese ions.</text>
</comment>
<dbReference type="NCBIfam" id="TIGR01696">
    <property type="entry name" value="deoB"/>
    <property type="match status" value="1"/>
</dbReference>
<keyword evidence="4" id="KW-0963">Cytoplasm</keyword>
<reference evidence="7 8" key="1">
    <citation type="submission" date="2020-10" db="EMBL/GenBank/DDBJ databases">
        <title>ChiBAC.</title>
        <authorList>
            <person name="Zenner C."/>
            <person name="Hitch T.C.A."/>
            <person name="Clavel T."/>
        </authorList>
    </citation>
    <scope>NUCLEOTIDE SEQUENCE [LARGE SCALE GENOMIC DNA]</scope>
    <source>
        <strain evidence="7 8">DSM 107455</strain>
    </source>
</reference>
<name>A0ABR9QRZ0_9ACTN</name>
<organism evidence="7 8">
    <name type="scientific">Thermophilibacter gallinarum</name>
    <dbReference type="NCBI Taxonomy" id="2779357"/>
    <lineage>
        <taxon>Bacteria</taxon>
        <taxon>Bacillati</taxon>
        <taxon>Actinomycetota</taxon>
        <taxon>Coriobacteriia</taxon>
        <taxon>Coriobacteriales</taxon>
        <taxon>Atopobiaceae</taxon>
        <taxon>Thermophilibacter</taxon>
    </lineage>
</organism>
<dbReference type="InterPro" id="IPR024052">
    <property type="entry name" value="Phosphopentomutase_DeoB_cap_sf"/>
</dbReference>
<comment type="subcellular location">
    <subcellularLocation>
        <location evidence="4">Cytoplasm</location>
    </subcellularLocation>
</comment>
<dbReference type="Pfam" id="PF01676">
    <property type="entry name" value="Metalloenzyme"/>
    <property type="match status" value="1"/>
</dbReference>
<dbReference type="GO" id="GO:0008973">
    <property type="term" value="F:phosphopentomutase activity"/>
    <property type="evidence" value="ECO:0007669"/>
    <property type="project" value="UniProtKB-EC"/>
</dbReference>
<dbReference type="InterPro" id="IPR017850">
    <property type="entry name" value="Alkaline_phosphatase_core_sf"/>
</dbReference>
<dbReference type="InterPro" id="IPR006124">
    <property type="entry name" value="Metalloenzyme"/>
</dbReference>
<proteinExistence type="inferred from homology"/>
<evidence type="ECO:0000256" key="5">
    <source>
        <dbReference type="NCBIfam" id="TIGR01696"/>
    </source>
</evidence>
<evidence type="ECO:0000259" key="6">
    <source>
        <dbReference type="Pfam" id="PF01676"/>
    </source>
</evidence>
<dbReference type="EMBL" id="JADCJZ010000001">
    <property type="protein sequence ID" value="MBE5023835.1"/>
    <property type="molecule type" value="Genomic_DNA"/>
</dbReference>
<evidence type="ECO:0000256" key="3">
    <source>
        <dbReference type="ARBA" id="ARBA00023211"/>
    </source>
</evidence>
<comment type="similarity">
    <text evidence="1 4">Belongs to the phosphopentomutase family.</text>
</comment>
<dbReference type="CDD" id="cd16009">
    <property type="entry name" value="PPM"/>
    <property type="match status" value="1"/>
</dbReference>
<comment type="function">
    <text evidence="4">Isomerase that catalyzes the conversion of deoxy-ribose 1-phosphate (dRib-1-P) and ribose 1-phosphate (Rib-1-P) to deoxy-ribose 5-phosphate (dRib-5-P) and ribose 5-phosphate (Rib-5-P), respectively.</text>
</comment>
<comment type="pathway">
    <text evidence="4">Carbohydrate degradation; 2-deoxy-D-ribose 1-phosphate degradation; D-glyceraldehyde 3-phosphate and acetaldehyde from 2-deoxy-alpha-D-ribose 1-phosphate: step 1/2.</text>
</comment>
<evidence type="ECO:0000256" key="2">
    <source>
        <dbReference type="ARBA" id="ARBA00022723"/>
    </source>
</evidence>
<comment type="caution">
    <text evidence="7">The sequence shown here is derived from an EMBL/GenBank/DDBJ whole genome shotgun (WGS) entry which is preliminary data.</text>
</comment>
<feature type="binding site" evidence="4">
    <location>
        <position position="12"/>
    </location>
    <ligand>
        <name>Mn(2+)</name>
        <dbReference type="ChEBI" id="CHEBI:29035"/>
        <label>1</label>
    </ligand>
</feature>
<feature type="binding site" evidence="4">
    <location>
        <position position="298"/>
    </location>
    <ligand>
        <name>Mn(2+)</name>
        <dbReference type="ChEBI" id="CHEBI:29035"/>
        <label>2</label>
    </ligand>
</feature>
<evidence type="ECO:0000313" key="8">
    <source>
        <dbReference type="Proteomes" id="UP001194273"/>
    </source>
</evidence>
<evidence type="ECO:0000256" key="4">
    <source>
        <dbReference type="HAMAP-Rule" id="MF_00740"/>
    </source>
</evidence>
<feature type="binding site" evidence="4">
    <location>
        <position position="335"/>
    </location>
    <ligand>
        <name>Mn(2+)</name>
        <dbReference type="ChEBI" id="CHEBI:29035"/>
        <label>1</label>
    </ligand>
</feature>
<evidence type="ECO:0000256" key="1">
    <source>
        <dbReference type="ARBA" id="ARBA00010373"/>
    </source>
</evidence>
<feature type="domain" description="Metalloenzyme" evidence="6">
    <location>
        <begin position="5"/>
        <end position="387"/>
    </location>
</feature>
<dbReference type="SUPFAM" id="SSF143856">
    <property type="entry name" value="DeoB insert domain-like"/>
    <property type="match status" value="1"/>
</dbReference>
<keyword evidence="8" id="KW-1185">Reference proteome</keyword>
<dbReference type="Gene3D" id="3.40.720.10">
    <property type="entry name" value="Alkaline Phosphatase, subunit A"/>
    <property type="match status" value="1"/>
</dbReference>
<keyword evidence="2 4" id="KW-0479">Metal-binding</keyword>
<dbReference type="RefSeq" id="WP_193529245.1">
    <property type="nucleotide sequence ID" value="NZ_JADCJZ010000001.1"/>
</dbReference>
<gene>
    <name evidence="4" type="primary">deoB</name>
    <name evidence="7" type="ORF">INF26_03075</name>
</gene>
<protein>
    <recommendedName>
        <fullName evidence="4 5">Phosphopentomutase</fullName>
        <ecNumber evidence="4 5">5.4.2.7</ecNumber>
    </recommendedName>
    <alternativeName>
        <fullName evidence="4">Phosphodeoxyribomutase</fullName>
    </alternativeName>
</protein>
<dbReference type="PANTHER" id="PTHR21110">
    <property type="entry name" value="PHOSPHOPENTOMUTASE"/>
    <property type="match status" value="1"/>
</dbReference>
<accession>A0ABR9QRZ0</accession>
<dbReference type="InterPro" id="IPR010045">
    <property type="entry name" value="DeoB"/>
</dbReference>
<dbReference type="Gene3D" id="3.30.70.1250">
    <property type="entry name" value="Phosphopentomutase"/>
    <property type="match status" value="1"/>
</dbReference>
<feature type="binding site" evidence="4">
    <location>
        <position position="334"/>
    </location>
    <ligand>
        <name>Mn(2+)</name>
        <dbReference type="ChEBI" id="CHEBI:29035"/>
        <label>1</label>
    </ligand>
</feature>
<dbReference type="NCBIfam" id="NF003766">
    <property type="entry name" value="PRK05362.1"/>
    <property type="match status" value="1"/>
</dbReference>